<keyword evidence="1" id="KW-0812">Transmembrane</keyword>
<reference evidence="2 3" key="1">
    <citation type="submission" date="2013-09" db="EMBL/GenBank/DDBJ databases">
        <title>Complete genome sequence of Spiroplasma mirum suckling mouse cataract agent.</title>
        <authorList>
            <person name="Landry C.A."/>
            <person name="Bastian F.O."/>
            <person name="Thune R.L."/>
        </authorList>
    </citation>
    <scope>NUCLEOTIDE SEQUENCE [LARGE SCALE GENOMIC DNA]</scope>
    <source>
        <strain evidence="2 3">SMCA</strain>
    </source>
</reference>
<keyword evidence="1" id="KW-0472">Membrane</keyword>
<dbReference type="HOGENOM" id="CLU_2620264_0_0_14"/>
<dbReference type="STRING" id="838561.P344_02960"/>
<dbReference type="PATRIC" id="fig|838561.3.peg.577"/>
<dbReference type="Proteomes" id="UP000019260">
    <property type="component" value="Chromosome"/>
</dbReference>
<proteinExistence type="predicted"/>
<organism evidence="2 3">
    <name type="scientific">Spiroplasma mirum ATCC 29335</name>
    <dbReference type="NCBI Taxonomy" id="838561"/>
    <lineage>
        <taxon>Bacteria</taxon>
        <taxon>Bacillati</taxon>
        <taxon>Mycoplasmatota</taxon>
        <taxon>Mollicutes</taxon>
        <taxon>Entomoplasmatales</taxon>
        <taxon>Spiroplasmataceae</taxon>
        <taxon>Spiroplasma</taxon>
    </lineage>
</organism>
<evidence type="ECO:0000313" key="2">
    <source>
        <dbReference type="EMBL" id="AHI57936.1"/>
    </source>
</evidence>
<dbReference type="RefSeq" id="WP_025317291.1">
    <property type="nucleotide sequence ID" value="NZ_CP002082.1"/>
</dbReference>
<protein>
    <submittedName>
        <fullName evidence="2">Uncharacterized protein</fullName>
    </submittedName>
</protein>
<keyword evidence="3" id="KW-1185">Reference proteome</keyword>
<evidence type="ECO:0000256" key="1">
    <source>
        <dbReference type="SAM" id="Phobius"/>
    </source>
</evidence>
<dbReference type="eggNOG" id="COG0534">
    <property type="taxonomic scope" value="Bacteria"/>
</dbReference>
<dbReference type="EMBL" id="CP006720">
    <property type="protein sequence ID" value="AHI57936.1"/>
    <property type="molecule type" value="Genomic_DNA"/>
</dbReference>
<gene>
    <name evidence="2" type="ORF">P344_02960</name>
</gene>
<sequence>MNNFYYFRWFRVNPGEGVRSIIAYNYGAEKYNWIWQVLKQVSLVLIIWFYLIFILIMIFVSNMIKLFAFPVQDEAQYH</sequence>
<keyword evidence="1" id="KW-1133">Transmembrane helix</keyword>
<accession>W6ALN3</accession>
<evidence type="ECO:0000313" key="3">
    <source>
        <dbReference type="Proteomes" id="UP000019260"/>
    </source>
</evidence>
<dbReference type="KEGG" id="smia:P344_02960"/>
<dbReference type="AlphaFoldDB" id="W6ALN3"/>
<name>W6ALN3_9MOLU</name>
<feature type="transmembrane region" description="Helical" evidence="1">
    <location>
        <begin position="41"/>
        <end position="60"/>
    </location>
</feature>